<accession>A0A0E9RI07</accession>
<organism evidence="1">
    <name type="scientific">Anguilla anguilla</name>
    <name type="common">European freshwater eel</name>
    <name type="synonym">Muraena anguilla</name>
    <dbReference type="NCBI Taxonomy" id="7936"/>
    <lineage>
        <taxon>Eukaryota</taxon>
        <taxon>Metazoa</taxon>
        <taxon>Chordata</taxon>
        <taxon>Craniata</taxon>
        <taxon>Vertebrata</taxon>
        <taxon>Euteleostomi</taxon>
        <taxon>Actinopterygii</taxon>
        <taxon>Neopterygii</taxon>
        <taxon>Teleostei</taxon>
        <taxon>Anguilliformes</taxon>
        <taxon>Anguillidae</taxon>
        <taxon>Anguilla</taxon>
    </lineage>
</organism>
<proteinExistence type="predicted"/>
<name>A0A0E9RI07_ANGAN</name>
<dbReference type="EMBL" id="GBXM01079853">
    <property type="protein sequence ID" value="JAH28724.1"/>
    <property type="molecule type" value="Transcribed_RNA"/>
</dbReference>
<reference evidence="1" key="2">
    <citation type="journal article" date="2015" name="Fish Shellfish Immunol.">
        <title>Early steps in the European eel (Anguilla anguilla)-Vibrio vulnificus interaction in the gills: Role of the RtxA13 toxin.</title>
        <authorList>
            <person name="Callol A."/>
            <person name="Pajuelo D."/>
            <person name="Ebbesson L."/>
            <person name="Teles M."/>
            <person name="MacKenzie S."/>
            <person name="Amaro C."/>
        </authorList>
    </citation>
    <scope>NUCLEOTIDE SEQUENCE</scope>
</reference>
<reference evidence="1" key="1">
    <citation type="submission" date="2014-11" db="EMBL/GenBank/DDBJ databases">
        <authorList>
            <person name="Amaro Gonzalez C."/>
        </authorList>
    </citation>
    <scope>NUCLEOTIDE SEQUENCE</scope>
</reference>
<sequence length="16" mass="1987">MYKLLSLRARVYLSHH</sequence>
<protein>
    <submittedName>
        <fullName evidence="1">Uncharacterized protein</fullName>
    </submittedName>
</protein>
<evidence type="ECO:0000313" key="1">
    <source>
        <dbReference type="EMBL" id="JAH28724.1"/>
    </source>
</evidence>
<dbReference type="AlphaFoldDB" id="A0A0E9RI07"/>